<organism evidence="3 4">
    <name type="scientific">Levilactobacillus brevis ATCC 14869 = DSM 20054</name>
    <dbReference type="NCBI Taxonomy" id="649758"/>
    <lineage>
        <taxon>Bacteria</taxon>
        <taxon>Bacillati</taxon>
        <taxon>Bacillota</taxon>
        <taxon>Bacilli</taxon>
        <taxon>Lactobacillales</taxon>
        <taxon>Lactobacillaceae</taxon>
        <taxon>Levilactobacillus</taxon>
    </lineage>
</organism>
<evidence type="ECO:0008006" key="5">
    <source>
        <dbReference type="Google" id="ProtNLM"/>
    </source>
</evidence>
<evidence type="ECO:0000256" key="1">
    <source>
        <dbReference type="SAM" id="MobiDB-lite"/>
    </source>
</evidence>
<dbReference type="HOGENOM" id="CLU_751824_0_0_9"/>
<feature type="compositionally biased region" description="Polar residues" evidence="1">
    <location>
        <begin position="301"/>
        <end position="317"/>
    </location>
</feature>
<evidence type="ECO:0000313" key="3">
    <source>
        <dbReference type="EMBL" id="ERK41284.1"/>
    </source>
</evidence>
<dbReference type="AlphaFoldDB" id="U2PC56"/>
<keyword evidence="2" id="KW-1133">Transmembrane helix</keyword>
<evidence type="ECO:0000313" key="4">
    <source>
        <dbReference type="Proteomes" id="UP000016644"/>
    </source>
</evidence>
<feature type="region of interest" description="Disordered" evidence="1">
    <location>
        <begin position="203"/>
        <end position="352"/>
    </location>
</feature>
<protein>
    <recommendedName>
        <fullName evidence="5">LPXTG-motif protein cell wall anchor domain protein</fullName>
    </recommendedName>
</protein>
<keyword evidence="2" id="KW-0472">Membrane</keyword>
<sequence length="396" mass="43965">MKKQTQRWVCFFFCCLACLVLISTELLLTREELMMKWHRIVRHLAVILTGMVWGSQSLSAQAAEPYELEIMYKVEARDELGVKASRVFATVKQQVIPGEPFPGHPQLSQLKPLYIPPAADRPGSSARIIRYVAMEYNVAKVHLRFVDEQKTVVSQRESKAPLQIGGLVYITAPTGYQLAASQVAERFALQPEDTWTIGVQKVTGAETPSGGDKPTPPDPAPEPVTPDIPKPQPTPEPPTPDIPKPQPNPLPMPQPTPTPMPQPILDQTTVGATGDKPTKQPTPVRPPVSVGHQAPRDWWQSIPTAQASKQGLHSPSMTKPKEFRDNHRRVRNTRTSRLRTARAPVPSSDTATAKATTLHATRRLPQTNERASAASWWGFAGIWGCLGYVVYRRIRF</sequence>
<gene>
    <name evidence="3" type="ORF">HMPREF0495_02302</name>
</gene>
<dbReference type="EMBL" id="AWVK01000113">
    <property type="protein sequence ID" value="ERK41284.1"/>
    <property type="molecule type" value="Genomic_DNA"/>
</dbReference>
<keyword evidence="2" id="KW-0812">Transmembrane</keyword>
<reference evidence="3 4" key="1">
    <citation type="submission" date="2013-06" db="EMBL/GenBank/DDBJ databases">
        <authorList>
            <person name="Weinstock G."/>
            <person name="Sodergren E."/>
            <person name="Lobos E.A."/>
            <person name="Fulton L."/>
            <person name="Fulton R."/>
            <person name="Courtney L."/>
            <person name="Fronick C."/>
            <person name="O'Laughlin M."/>
            <person name="Godfrey J."/>
            <person name="Wilson R.M."/>
            <person name="Miner T."/>
            <person name="Farmer C."/>
            <person name="Delehaunty K."/>
            <person name="Cordes M."/>
            <person name="Minx P."/>
            <person name="Tomlinson C."/>
            <person name="Chen J."/>
            <person name="Wollam A."/>
            <person name="Pepin K.H."/>
            <person name="Bhonagiri V."/>
            <person name="Zhang X."/>
            <person name="Warren W."/>
            <person name="Mitreva M."/>
            <person name="Mardis E.R."/>
            <person name="Wilson R.K."/>
        </authorList>
    </citation>
    <scope>NUCLEOTIDE SEQUENCE [LARGE SCALE GENOMIC DNA]</scope>
    <source>
        <strain evidence="3 4">ATCC 14869</strain>
    </source>
</reference>
<feature type="compositionally biased region" description="Basic residues" evidence="1">
    <location>
        <begin position="326"/>
        <end position="340"/>
    </location>
</feature>
<feature type="transmembrane region" description="Helical" evidence="2">
    <location>
        <begin position="374"/>
        <end position="391"/>
    </location>
</feature>
<feature type="transmembrane region" description="Helical" evidence="2">
    <location>
        <begin position="6"/>
        <end position="28"/>
    </location>
</feature>
<dbReference type="PATRIC" id="fig|649758.3.peg.2049"/>
<dbReference type="Proteomes" id="UP000016644">
    <property type="component" value="Unassembled WGS sequence"/>
</dbReference>
<accession>U2PC56</accession>
<name>U2PC56_LEVBR</name>
<feature type="compositionally biased region" description="Pro residues" evidence="1">
    <location>
        <begin position="214"/>
        <end position="262"/>
    </location>
</feature>
<evidence type="ECO:0000256" key="2">
    <source>
        <dbReference type="SAM" id="Phobius"/>
    </source>
</evidence>
<comment type="caution">
    <text evidence="3">The sequence shown here is derived from an EMBL/GenBank/DDBJ whole genome shotgun (WGS) entry which is preliminary data.</text>
</comment>
<proteinExistence type="predicted"/>